<feature type="region of interest" description="Disordered" evidence="3">
    <location>
        <begin position="242"/>
        <end position="262"/>
    </location>
</feature>
<feature type="region of interest" description="Disordered" evidence="3">
    <location>
        <begin position="167"/>
        <end position="197"/>
    </location>
</feature>
<comment type="caution">
    <text evidence="5">The sequence shown here is derived from an EMBL/GenBank/DDBJ whole genome shotgun (WGS) entry which is preliminary data.</text>
</comment>
<reference evidence="5 6" key="1">
    <citation type="submission" date="2024-02" db="EMBL/GenBank/DDBJ databases">
        <authorList>
            <person name="Vignale AGUSTIN F."/>
            <person name="Sosa J E."/>
            <person name="Modenutti C."/>
        </authorList>
    </citation>
    <scope>NUCLEOTIDE SEQUENCE [LARGE SCALE GENOMIC DNA]</scope>
</reference>
<evidence type="ECO:0000259" key="4">
    <source>
        <dbReference type="PROSITE" id="PS50013"/>
    </source>
</evidence>
<evidence type="ECO:0000256" key="3">
    <source>
        <dbReference type="SAM" id="MobiDB-lite"/>
    </source>
</evidence>
<dbReference type="InterPro" id="IPR016197">
    <property type="entry name" value="Chromo-like_dom_sf"/>
</dbReference>
<keyword evidence="6" id="KW-1185">Reference proteome</keyword>
<evidence type="ECO:0000256" key="1">
    <source>
        <dbReference type="ARBA" id="ARBA00004123"/>
    </source>
</evidence>
<dbReference type="InterPro" id="IPR023779">
    <property type="entry name" value="Chromodomain_CS"/>
</dbReference>
<proteinExistence type="predicted"/>
<dbReference type="Proteomes" id="UP001642360">
    <property type="component" value="Unassembled WGS sequence"/>
</dbReference>
<dbReference type="CDD" id="cd00024">
    <property type="entry name" value="CD_CSD"/>
    <property type="match status" value="1"/>
</dbReference>
<evidence type="ECO:0000313" key="5">
    <source>
        <dbReference type="EMBL" id="CAK9144806.1"/>
    </source>
</evidence>
<dbReference type="EMBL" id="CAUOFW020001425">
    <property type="protein sequence ID" value="CAK9144806.1"/>
    <property type="molecule type" value="Genomic_DNA"/>
</dbReference>
<dbReference type="PANTHER" id="PTHR47240:SF2">
    <property type="entry name" value="CHROMO DOMAIN-CONTAINING PROTEIN LHP1"/>
    <property type="match status" value="1"/>
</dbReference>
<feature type="compositionally biased region" description="Acidic residues" evidence="3">
    <location>
        <begin position="72"/>
        <end position="105"/>
    </location>
</feature>
<name>A0ABC8RKU9_9AQUA</name>
<dbReference type="AlphaFoldDB" id="A0ABC8RKU9"/>
<dbReference type="InterPro" id="IPR044251">
    <property type="entry name" value="LHP1-like"/>
</dbReference>
<dbReference type="PANTHER" id="PTHR47240">
    <property type="entry name" value="CHROMO DOMAIN-CONTAINING PROTEIN LHP1"/>
    <property type="match status" value="1"/>
</dbReference>
<feature type="compositionally biased region" description="Basic and acidic residues" evidence="3">
    <location>
        <begin position="52"/>
        <end position="71"/>
    </location>
</feature>
<dbReference type="Pfam" id="PF00385">
    <property type="entry name" value="Chromo"/>
    <property type="match status" value="1"/>
</dbReference>
<dbReference type="GO" id="GO:0005634">
    <property type="term" value="C:nucleus"/>
    <property type="evidence" value="ECO:0007669"/>
    <property type="project" value="UniProtKB-SubCell"/>
</dbReference>
<feature type="region of interest" description="Disordered" evidence="3">
    <location>
        <begin position="51"/>
        <end position="109"/>
    </location>
</feature>
<gene>
    <name evidence="5" type="ORF">ILEXP_LOCUS12580</name>
</gene>
<dbReference type="InterPro" id="IPR023780">
    <property type="entry name" value="Chromo_domain"/>
</dbReference>
<accession>A0ABC8RKU9</accession>
<sequence length="425" mass="47136">MKGGKRKGGGEGNESVQPPPMPDMDGGCEVDKAGYSGGDAADVMVAEAVVDQVEKKRQEEQNHYQEGKENGAEEEGEEEEEEEEEVDNENGYDQFDDLQIEEGEAETEKPKLAEGFYEIEAVRKKRVRKGEVQYLIKWRGWPETANTWEPFENLLSCSDVIDAFEESLSSGKHSRRRKRKYRGPHTQSKKKLQQRSPAAATYNLPAVKVRIIEEPLPFPPLNDSSLTNEGDTNVGSVNNVEIAKEGKENGSAKVASQIEERKEQNELDWTLSELKGTVTVKEDHVDKFSVHFQPASASEGNGTVNGLSKVDSVEPVEVGRRTGARRRKSSSVKRFKQESVSCVTNEQLIAMARSTGGACGIIGQQGIQNLNFMGNDLGCMNNFDNSKNMFTITEIIKPMSYSASVSNNIQDVSVTFLSLRFVIKL</sequence>
<dbReference type="PROSITE" id="PS50013">
    <property type="entry name" value="CHROMO_2"/>
    <property type="match status" value="1"/>
</dbReference>
<dbReference type="InterPro" id="IPR017984">
    <property type="entry name" value="Chromo_dom_subgr"/>
</dbReference>
<evidence type="ECO:0000256" key="2">
    <source>
        <dbReference type="ARBA" id="ARBA00023242"/>
    </source>
</evidence>
<protein>
    <recommendedName>
        <fullName evidence="4">Chromo domain-containing protein</fullName>
    </recommendedName>
</protein>
<evidence type="ECO:0000313" key="6">
    <source>
        <dbReference type="Proteomes" id="UP001642360"/>
    </source>
</evidence>
<dbReference type="Gene3D" id="2.40.50.40">
    <property type="match status" value="1"/>
</dbReference>
<keyword evidence="2" id="KW-0539">Nucleus</keyword>
<feature type="region of interest" description="Disordered" evidence="3">
    <location>
        <begin position="1"/>
        <end position="36"/>
    </location>
</feature>
<comment type="subcellular location">
    <subcellularLocation>
        <location evidence="1">Nucleus</location>
    </subcellularLocation>
</comment>
<feature type="domain" description="Chromo" evidence="4">
    <location>
        <begin position="117"/>
        <end position="176"/>
    </location>
</feature>
<dbReference type="PRINTS" id="PR00504">
    <property type="entry name" value="CHROMODOMAIN"/>
</dbReference>
<dbReference type="InterPro" id="IPR000953">
    <property type="entry name" value="Chromo/chromo_shadow_dom"/>
</dbReference>
<organism evidence="5 6">
    <name type="scientific">Ilex paraguariensis</name>
    <name type="common">yerba mate</name>
    <dbReference type="NCBI Taxonomy" id="185542"/>
    <lineage>
        <taxon>Eukaryota</taxon>
        <taxon>Viridiplantae</taxon>
        <taxon>Streptophyta</taxon>
        <taxon>Embryophyta</taxon>
        <taxon>Tracheophyta</taxon>
        <taxon>Spermatophyta</taxon>
        <taxon>Magnoliopsida</taxon>
        <taxon>eudicotyledons</taxon>
        <taxon>Gunneridae</taxon>
        <taxon>Pentapetalae</taxon>
        <taxon>asterids</taxon>
        <taxon>campanulids</taxon>
        <taxon>Aquifoliales</taxon>
        <taxon>Aquifoliaceae</taxon>
        <taxon>Ilex</taxon>
    </lineage>
</organism>
<dbReference type="SMART" id="SM00298">
    <property type="entry name" value="CHROMO"/>
    <property type="match status" value="1"/>
</dbReference>
<dbReference type="PROSITE" id="PS00598">
    <property type="entry name" value="CHROMO_1"/>
    <property type="match status" value="1"/>
</dbReference>
<feature type="compositionally biased region" description="Basic residues" evidence="3">
    <location>
        <begin position="172"/>
        <end position="193"/>
    </location>
</feature>
<dbReference type="SUPFAM" id="SSF54160">
    <property type="entry name" value="Chromo domain-like"/>
    <property type="match status" value="1"/>
</dbReference>